<keyword evidence="12" id="KW-1185">Reference proteome</keyword>
<dbReference type="PROSITE" id="PS52019">
    <property type="entry name" value="PKS_MFAS_DH"/>
    <property type="match status" value="1"/>
</dbReference>
<dbReference type="InterPro" id="IPR013968">
    <property type="entry name" value="PKS_KR"/>
</dbReference>
<dbReference type="CDD" id="cd02440">
    <property type="entry name" value="AdoMet_MTases"/>
    <property type="match status" value="1"/>
</dbReference>
<evidence type="ECO:0000256" key="5">
    <source>
        <dbReference type="ARBA" id="ARBA00023268"/>
    </source>
</evidence>
<evidence type="ECO:0000256" key="4">
    <source>
        <dbReference type="ARBA" id="ARBA00022857"/>
    </source>
</evidence>
<keyword evidence="6" id="KW-0012">Acyltransferase</keyword>
<dbReference type="Pfam" id="PF00109">
    <property type="entry name" value="ketoacyl-synt"/>
    <property type="match status" value="1"/>
</dbReference>
<keyword evidence="4" id="KW-0521">NADP</keyword>
<dbReference type="Pfam" id="PF08659">
    <property type="entry name" value="KR"/>
    <property type="match status" value="1"/>
</dbReference>
<dbReference type="SUPFAM" id="SSF55048">
    <property type="entry name" value="Probable ACP-binding domain of malonyl-CoA ACP transacylase"/>
    <property type="match status" value="1"/>
</dbReference>
<dbReference type="STRING" id="930089.W6YER8"/>
<keyword evidence="5" id="KW-0511">Multifunctional enzyme</keyword>
<dbReference type="InterPro" id="IPR032821">
    <property type="entry name" value="PKS_assoc"/>
</dbReference>
<dbReference type="SMART" id="SM00826">
    <property type="entry name" value="PKS_DH"/>
    <property type="match status" value="1"/>
</dbReference>
<feature type="active site" description="Proton acceptor; for dehydratase activity" evidence="7">
    <location>
        <position position="780"/>
    </location>
</feature>
<dbReference type="Pfam" id="PF00550">
    <property type="entry name" value="PP-binding"/>
    <property type="match status" value="1"/>
</dbReference>
<dbReference type="InterPro" id="IPR013149">
    <property type="entry name" value="ADH-like_C"/>
</dbReference>
<dbReference type="InterPro" id="IPR014030">
    <property type="entry name" value="Ketoacyl_synth_N"/>
</dbReference>
<dbReference type="SUPFAM" id="SSF53901">
    <property type="entry name" value="Thiolase-like"/>
    <property type="match status" value="2"/>
</dbReference>
<dbReference type="InterPro" id="IPR014043">
    <property type="entry name" value="Acyl_transferase_dom"/>
</dbReference>
<dbReference type="PROSITE" id="PS52004">
    <property type="entry name" value="KS3_2"/>
    <property type="match status" value="1"/>
</dbReference>
<organism evidence="11 12">
    <name type="scientific">Cochliobolus carbonum (strain 26-R-13)</name>
    <name type="common">Maize leaf spot fungus</name>
    <name type="synonym">Bipolaris zeicola</name>
    <dbReference type="NCBI Taxonomy" id="930089"/>
    <lineage>
        <taxon>Eukaryota</taxon>
        <taxon>Fungi</taxon>
        <taxon>Dikarya</taxon>
        <taxon>Ascomycota</taxon>
        <taxon>Pezizomycotina</taxon>
        <taxon>Dothideomycetes</taxon>
        <taxon>Pleosporomycetidae</taxon>
        <taxon>Pleosporales</taxon>
        <taxon>Pleosporineae</taxon>
        <taxon>Pleosporaceae</taxon>
        <taxon>Bipolaris</taxon>
    </lineage>
</organism>
<accession>W6YER8</accession>
<dbReference type="InterPro" id="IPR049552">
    <property type="entry name" value="PKS_DH_N"/>
</dbReference>
<name>W6YER8_COCC2</name>
<dbReference type="Pfam" id="PF08242">
    <property type="entry name" value="Methyltransf_12"/>
    <property type="match status" value="1"/>
</dbReference>
<dbReference type="InterPro" id="IPR049900">
    <property type="entry name" value="PKS_mFAS_DH"/>
</dbReference>
<dbReference type="PANTHER" id="PTHR43775:SF28">
    <property type="entry name" value="SYNTHASE, PUTATIVE-RELATED"/>
    <property type="match status" value="1"/>
</dbReference>
<dbReference type="InterPro" id="IPR036736">
    <property type="entry name" value="ACP-like_sf"/>
</dbReference>
<feature type="domain" description="PKS/mFAS DH" evidence="10">
    <location>
        <begin position="748"/>
        <end position="1034"/>
    </location>
</feature>
<dbReference type="SMART" id="SM00823">
    <property type="entry name" value="PKS_PP"/>
    <property type="match status" value="1"/>
</dbReference>
<dbReference type="EMBL" id="KI964734">
    <property type="protein sequence ID" value="EUC29676.1"/>
    <property type="molecule type" value="Genomic_DNA"/>
</dbReference>
<dbReference type="GO" id="GO:0016491">
    <property type="term" value="F:oxidoreductase activity"/>
    <property type="evidence" value="ECO:0007669"/>
    <property type="project" value="InterPro"/>
</dbReference>
<dbReference type="InterPro" id="IPR020806">
    <property type="entry name" value="PKS_PP-bd"/>
</dbReference>
<dbReference type="Gene3D" id="3.90.180.10">
    <property type="entry name" value="Medium-chain alcohol dehydrogenases, catalytic domain"/>
    <property type="match status" value="1"/>
</dbReference>
<dbReference type="InterPro" id="IPR050091">
    <property type="entry name" value="PKS_NRPS_Biosynth_Enz"/>
</dbReference>
<dbReference type="Gene3D" id="3.40.47.10">
    <property type="match status" value="2"/>
</dbReference>
<dbReference type="Pfam" id="PF02801">
    <property type="entry name" value="Ketoacyl-synt_C"/>
    <property type="match status" value="1"/>
</dbReference>
<gene>
    <name evidence="11" type="ORF">COCCADRAFT_39966</name>
</gene>
<dbReference type="InterPro" id="IPR049551">
    <property type="entry name" value="PKS_DH_C"/>
</dbReference>
<feature type="region of interest" description="N-terminal hotdog fold" evidence="7">
    <location>
        <begin position="748"/>
        <end position="870"/>
    </location>
</feature>
<dbReference type="Gene3D" id="3.40.50.720">
    <property type="entry name" value="NAD(P)-binding Rossmann-like Domain"/>
    <property type="match status" value="1"/>
</dbReference>
<feature type="active site" description="Proton donor; for dehydratase activity" evidence="7">
    <location>
        <position position="942"/>
    </location>
</feature>
<proteinExistence type="predicted"/>
<dbReference type="InterPro" id="IPR057326">
    <property type="entry name" value="KR_dom"/>
</dbReference>
<dbReference type="SUPFAM" id="SSF52151">
    <property type="entry name" value="FabD/lysophospholipase-like"/>
    <property type="match status" value="1"/>
</dbReference>
<dbReference type="SUPFAM" id="SSF53335">
    <property type="entry name" value="S-adenosyl-L-methionine-dependent methyltransferases"/>
    <property type="match status" value="1"/>
</dbReference>
<dbReference type="CDD" id="cd05195">
    <property type="entry name" value="enoyl_red"/>
    <property type="match status" value="1"/>
</dbReference>
<evidence type="ECO:0000259" key="8">
    <source>
        <dbReference type="PROSITE" id="PS50075"/>
    </source>
</evidence>
<dbReference type="GO" id="GO:0006633">
    <property type="term" value="P:fatty acid biosynthetic process"/>
    <property type="evidence" value="ECO:0007669"/>
    <property type="project" value="TreeGrafter"/>
</dbReference>
<dbReference type="Pfam" id="PF21089">
    <property type="entry name" value="PKS_DH_N"/>
    <property type="match status" value="1"/>
</dbReference>
<evidence type="ECO:0000313" key="11">
    <source>
        <dbReference type="EMBL" id="EUC29676.1"/>
    </source>
</evidence>
<dbReference type="InterPro" id="IPR020807">
    <property type="entry name" value="PKS_DH"/>
</dbReference>
<reference evidence="11 12" key="1">
    <citation type="journal article" date="2013" name="PLoS Genet.">
        <title>Comparative genome structure, secondary metabolite, and effector coding capacity across Cochliobolus pathogens.</title>
        <authorList>
            <person name="Condon B.J."/>
            <person name="Leng Y."/>
            <person name="Wu D."/>
            <person name="Bushley K.E."/>
            <person name="Ohm R.A."/>
            <person name="Otillar R."/>
            <person name="Martin J."/>
            <person name="Schackwitz W."/>
            <person name="Grimwood J."/>
            <person name="MohdZainudin N."/>
            <person name="Xue C."/>
            <person name="Wang R."/>
            <person name="Manning V.A."/>
            <person name="Dhillon B."/>
            <person name="Tu Z.J."/>
            <person name="Steffenson B.J."/>
            <person name="Salamov A."/>
            <person name="Sun H."/>
            <person name="Lowry S."/>
            <person name="LaButti K."/>
            <person name="Han J."/>
            <person name="Copeland A."/>
            <person name="Lindquist E."/>
            <person name="Barry K."/>
            <person name="Schmutz J."/>
            <person name="Baker S.E."/>
            <person name="Ciuffetti L.M."/>
            <person name="Grigoriev I.V."/>
            <person name="Zhong S."/>
            <person name="Turgeon B.G."/>
        </authorList>
    </citation>
    <scope>NUCLEOTIDE SEQUENCE [LARGE SCALE GENOMIC DNA]</scope>
    <source>
        <strain evidence="11 12">26-R-13</strain>
    </source>
</reference>
<keyword evidence="2" id="KW-0597">Phosphoprotein</keyword>
<dbReference type="InterPro" id="IPR001227">
    <property type="entry name" value="Ac_transferase_dom_sf"/>
</dbReference>
<dbReference type="SUPFAM" id="SSF47336">
    <property type="entry name" value="ACP-like"/>
    <property type="match status" value="1"/>
</dbReference>
<dbReference type="PROSITE" id="PS50075">
    <property type="entry name" value="CARRIER"/>
    <property type="match status" value="1"/>
</dbReference>
<dbReference type="Proteomes" id="UP000053841">
    <property type="component" value="Unassembled WGS sequence"/>
</dbReference>
<dbReference type="SMART" id="SM00825">
    <property type="entry name" value="PKS_KS"/>
    <property type="match status" value="1"/>
</dbReference>
<keyword evidence="1" id="KW-0596">Phosphopantetheine</keyword>
<dbReference type="Gene3D" id="3.30.70.3290">
    <property type="match status" value="1"/>
</dbReference>
<keyword evidence="3" id="KW-0808">Transferase</keyword>
<dbReference type="InterPro" id="IPR029063">
    <property type="entry name" value="SAM-dependent_MTases_sf"/>
</dbReference>
<evidence type="ECO:0000259" key="9">
    <source>
        <dbReference type="PROSITE" id="PS52004"/>
    </source>
</evidence>
<evidence type="ECO:0000256" key="2">
    <source>
        <dbReference type="ARBA" id="ARBA00022553"/>
    </source>
</evidence>
<dbReference type="CDD" id="cd00833">
    <property type="entry name" value="PKS"/>
    <property type="match status" value="1"/>
</dbReference>
<dbReference type="SUPFAM" id="SSF51735">
    <property type="entry name" value="NAD(P)-binding Rossmann-fold domains"/>
    <property type="match status" value="2"/>
</dbReference>
<dbReference type="SMART" id="SM00829">
    <property type="entry name" value="PKS_ER"/>
    <property type="match status" value="1"/>
</dbReference>
<dbReference type="SMART" id="SM00822">
    <property type="entry name" value="PKS_KR"/>
    <property type="match status" value="1"/>
</dbReference>
<dbReference type="GO" id="GO:0044550">
    <property type="term" value="P:secondary metabolite biosynthetic process"/>
    <property type="evidence" value="ECO:0007669"/>
    <property type="project" value="TreeGrafter"/>
</dbReference>
<dbReference type="Pfam" id="PF14765">
    <property type="entry name" value="PS-DH"/>
    <property type="match status" value="1"/>
</dbReference>
<dbReference type="InterPro" id="IPR016039">
    <property type="entry name" value="Thiolase-like"/>
</dbReference>
<dbReference type="RefSeq" id="XP_007716004.1">
    <property type="nucleotide sequence ID" value="XM_007717814.1"/>
</dbReference>
<dbReference type="Gene3D" id="3.10.129.110">
    <property type="entry name" value="Polyketide synthase dehydratase"/>
    <property type="match status" value="1"/>
</dbReference>
<dbReference type="InterPro" id="IPR016036">
    <property type="entry name" value="Malonyl_transacylase_ACP-bd"/>
</dbReference>
<dbReference type="GO" id="GO:0004312">
    <property type="term" value="F:fatty acid synthase activity"/>
    <property type="evidence" value="ECO:0007669"/>
    <property type="project" value="TreeGrafter"/>
</dbReference>
<dbReference type="InterPro" id="IPR020841">
    <property type="entry name" value="PKS_Beta-ketoAc_synthase_dom"/>
</dbReference>
<sequence>MPPSRYDIATHCSPFGGDGLIPTEHGYFIDAHPGELDTSFFSFTKAELEYINPHQRHLLEVVHECFESAGEANYRGANIGCYVGSFSDDWRETLFHDIQMYGKYPVAIGEDFSVPSRISFEYDLRGPSISTRTACSSALVALTQACTAMSMGECDAAIVAGCQFILTPTMNVILSTRGMLSKDGSCKSFDAAADGYGRGEAINAVYLKLLAAALRDRNPIRGIIRSSAVNDDGKTAGFSIFIGSVKPNTGHSEGASGLTSFIKAILAVEKGIIPPNIRFETPNPKIPFKEGGLTVPTEPIPWPLDRPVRVGINSFGMGGVNAHTVVESAKNITHAQSPSSGSCGPSLLLFSANTSESLVKVVEKNHAYLQKKPQAVSDLAYTLAARRVHLPFRTYSIVKNGEMETFSSSRVPERRPDIVMVFTGQGVQWPGMGARLYETNARFKESLLLSERVLAELPEAPKWCLIEEIHNGECSNIHKAQYAQPVCTAVQVALVDALAEVNVKPSAVGHSSGELAAAYASGRLTAREAINFVRVGAMAAVGMGKAEIEPFLVPGVVVACENSPSSVTISGNLDSVNEVTSAIKTGSTALARQLKVDTSLLDRYLGSGTDSSIPFASSVAGGLEHITLNAEYWQRNLECPVQFNQAVGAILERFKQPLFFLEVGPHSALSGPLHQIFDHKSVTHGYGSCLVGQLFAQDQALHMDVLTDPDGTAQVLADAPMYSWDHSMSNVYAPRSIKEWKKSPFPRHELLGARNVFSTDDQPSWRNVLFFKHVPWLFEHKVAGNAVFPAAGYIAMTIEAVRQVGAGDAGYQIQNLQLSHAMVLDRYNTIEIMTSLWRCGSWYDFTISSHNGVSWVEHCSGRIRRGTSFSKPLEDNFSSDLTRSTDPAKWYQILAKTGVDYGASFQGVRSLRSSSSRLYSSATVVSTVKETVYYPIHPTKMDACFQGVYAASYQGLEWKIGQLPLPTRFGKINILDCVSNMTCNVSAHSLRRGALGASAEAYAADGTMVMTLEDTLIQPLGGIDFVPLSSLVSSPPGWTENAMMLSRLTKACIEDSLSQLEKHGVTKSVSHLTKYHDWLRAHDYARSSGLVLKEIAQQASKTSIGAYATAMGRVVDNIVSLCKGEVDPVELLLSDDTLLEMYDYLNMVNRTPLFRTLGHHHPSQRILEIGAGTGGTTAKILGVTQYSTYTFTDISAAFFPAARSRFEMYPNLIFKTLDITKDPLSQGFLPESFDLIVASNVLHATPSLRETLVNVRRLLHPYGKLLVEELCGDVKYSNIITGVLSGWWAGEDDNRADEPYINPERWDVEMRAAGFNGLDGLAFDVAPPLQGMAYMLTSPNTSSADALAWDELQKGHVSQNINGIQPKNRASPHRTLKSTVLVSDSGSSETAIVFQKQLRSRGHEVTLQSLGESLAPSSDVIVLVDTALPFFHDISASNLSKFQDFLRELQRSHSGALWVTRSSQVGCKDPRYSLSIGVARTSRTEFGVDLTTCELDTVNYTAVALTLDVFEQFRKRVETETYLREMEYTVLIHSASGGVGSAAIQISQMIGAEIYVTVGSDKKAESLMKTYGISPNRIFDSRTGSFVRGIKDATNERGVDLVLNTLSGDLFAASCECVGPEGKLINLVRTTGNKTRIPSKLLLNNTFSARDVQQCLRSMEAREHIGKMLLSMGESEGLPQSSHRFSTMRFKSDASYLLVGGLGGLGRGLVRWMAEHGAAHFVFLSRSPGAEAHKELFCELERKGCAVTVVQGDVSSLVDVEKAISASPEQLKGIFNLSIVLQDGSLLTMSLAGWKAVTQPKYRHSQSLPASAIDVGAVEGIGWTAENTKTLERSKWLESAVMSQQELFQAVTLAILGSDAAKDANKDPSPVFVEPSQLITEFRMTPALNEAFRGKATFLDRRLATYSNRDSAAHGVDASGAGTVGDALRGFIATLPANVDKLDDPNTSKFIAREIAAWVFDLLLKPIQDDDEIDLAHSFVDIGLDSLAAVELRSWWKATLGLDISVLEIVSFANLAAMGDHATKGLRAKFTSAS</sequence>
<dbReference type="SMART" id="SM00827">
    <property type="entry name" value="PKS_AT"/>
    <property type="match status" value="1"/>
</dbReference>
<dbReference type="Pfam" id="PF16197">
    <property type="entry name" value="KAsynt_C_assoc"/>
    <property type="match status" value="1"/>
</dbReference>
<evidence type="ECO:0000256" key="7">
    <source>
        <dbReference type="PROSITE-ProRule" id="PRU01363"/>
    </source>
</evidence>
<evidence type="ECO:0000259" key="10">
    <source>
        <dbReference type="PROSITE" id="PS52019"/>
    </source>
</evidence>
<feature type="region of interest" description="C-terminal hotdog fold" evidence="7">
    <location>
        <begin position="882"/>
        <end position="1034"/>
    </location>
</feature>
<evidence type="ECO:0000256" key="3">
    <source>
        <dbReference type="ARBA" id="ARBA00022679"/>
    </source>
</evidence>
<evidence type="ECO:0000256" key="6">
    <source>
        <dbReference type="ARBA" id="ARBA00023315"/>
    </source>
</evidence>
<dbReference type="Pfam" id="PF00698">
    <property type="entry name" value="Acyl_transf_1"/>
    <property type="match status" value="1"/>
</dbReference>
<protein>
    <submittedName>
        <fullName evidence="11">Uncharacterized protein</fullName>
    </submittedName>
</protein>
<dbReference type="InterPro" id="IPR020843">
    <property type="entry name" value="ER"/>
</dbReference>
<dbReference type="InterPro" id="IPR036291">
    <property type="entry name" value="NAD(P)-bd_dom_sf"/>
</dbReference>
<dbReference type="eggNOG" id="KOG1202">
    <property type="taxonomic scope" value="Eukaryota"/>
</dbReference>
<evidence type="ECO:0000256" key="1">
    <source>
        <dbReference type="ARBA" id="ARBA00022450"/>
    </source>
</evidence>
<dbReference type="GO" id="GO:0031177">
    <property type="term" value="F:phosphopantetheine binding"/>
    <property type="evidence" value="ECO:0007669"/>
    <property type="project" value="InterPro"/>
</dbReference>
<dbReference type="InterPro" id="IPR042104">
    <property type="entry name" value="PKS_dehydratase_sf"/>
</dbReference>
<dbReference type="InterPro" id="IPR013217">
    <property type="entry name" value="Methyltransf_12"/>
</dbReference>
<dbReference type="PANTHER" id="PTHR43775">
    <property type="entry name" value="FATTY ACID SYNTHASE"/>
    <property type="match status" value="1"/>
</dbReference>
<dbReference type="InterPro" id="IPR014031">
    <property type="entry name" value="Ketoacyl_synth_C"/>
</dbReference>
<dbReference type="Pfam" id="PF00107">
    <property type="entry name" value="ADH_zinc_N"/>
    <property type="match status" value="1"/>
</dbReference>
<dbReference type="Gene3D" id="3.40.366.10">
    <property type="entry name" value="Malonyl-Coenzyme A Acyl Carrier Protein, domain 2"/>
    <property type="match status" value="1"/>
</dbReference>
<dbReference type="InterPro" id="IPR009081">
    <property type="entry name" value="PP-bd_ACP"/>
</dbReference>
<dbReference type="KEGG" id="bze:COCCADRAFT_39966"/>
<feature type="domain" description="Carrier" evidence="8">
    <location>
        <begin position="1946"/>
        <end position="2026"/>
    </location>
</feature>
<dbReference type="Gene3D" id="3.40.50.150">
    <property type="entry name" value="Vaccinia Virus protein VP39"/>
    <property type="match status" value="1"/>
</dbReference>
<dbReference type="Gene3D" id="1.10.1200.10">
    <property type="entry name" value="ACP-like"/>
    <property type="match status" value="1"/>
</dbReference>
<dbReference type="OrthoDB" id="329835at2759"/>
<dbReference type="HOGENOM" id="CLU_000022_31_1_1"/>
<dbReference type="InterPro" id="IPR016035">
    <property type="entry name" value="Acyl_Trfase/lysoPLipase"/>
</dbReference>
<dbReference type="GeneID" id="19149134"/>
<feature type="domain" description="Ketosynthase family 3 (KS3)" evidence="9">
    <location>
        <begin position="1"/>
        <end position="424"/>
    </location>
</feature>
<evidence type="ECO:0000313" key="12">
    <source>
        <dbReference type="Proteomes" id="UP000053841"/>
    </source>
</evidence>